<dbReference type="Pfam" id="PF00912">
    <property type="entry name" value="Transgly"/>
    <property type="match status" value="1"/>
</dbReference>
<keyword evidence="7 11" id="KW-0573">Peptidoglycan synthesis</keyword>
<keyword evidence="2" id="KW-0997">Cell inner membrane</keyword>
<comment type="pathway">
    <text evidence="11">Cell wall biogenesis; peptidoglycan biosynthesis.</text>
</comment>
<dbReference type="InterPro" id="IPR011812">
    <property type="entry name" value="Pep_trsgly"/>
</dbReference>
<organism evidence="13 14">
    <name type="scientific">Aureitalea marina</name>
    <dbReference type="NCBI Taxonomy" id="930804"/>
    <lineage>
        <taxon>Bacteria</taxon>
        <taxon>Pseudomonadati</taxon>
        <taxon>Bacteroidota</taxon>
        <taxon>Flavobacteriia</taxon>
        <taxon>Flavobacteriales</taxon>
        <taxon>Flavobacteriaceae</taxon>
        <taxon>Aureitalea</taxon>
    </lineage>
</organism>
<comment type="caution">
    <text evidence="13">The sequence shown here is derived from an EMBL/GenBank/DDBJ whole genome shotgun (WGS) entry which is preliminary data.</text>
</comment>
<keyword evidence="5 11" id="KW-0812">Transmembrane</keyword>
<evidence type="ECO:0000256" key="6">
    <source>
        <dbReference type="ARBA" id="ARBA00022960"/>
    </source>
</evidence>
<dbReference type="GO" id="GO:0008360">
    <property type="term" value="P:regulation of cell shape"/>
    <property type="evidence" value="ECO:0007669"/>
    <property type="project" value="UniProtKB-KW"/>
</dbReference>
<dbReference type="InterPro" id="IPR001264">
    <property type="entry name" value="Glyco_trans_51"/>
</dbReference>
<dbReference type="InterPro" id="IPR036950">
    <property type="entry name" value="PBP_transglycosylase"/>
</dbReference>
<evidence type="ECO:0000256" key="8">
    <source>
        <dbReference type="ARBA" id="ARBA00022989"/>
    </source>
</evidence>
<feature type="domain" description="Glycosyl transferase family 51" evidence="12">
    <location>
        <begin position="49"/>
        <end position="215"/>
    </location>
</feature>
<evidence type="ECO:0000256" key="10">
    <source>
        <dbReference type="ARBA" id="ARBA00023316"/>
    </source>
</evidence>
<dbReference type="InterPro" id="IPR023346">
    <property type="entry name" value="Lysozyme-like_dom_sf"/>
</dbReference>
<evidence type="ECO:0000256" key="5">
    <source>
        <dbReference type="ARBA" id="ARBA00022692"/>
    </source>
</evidence>
<dbReference type="PANTHER" id="PTHR30400">
    <property type="entry name" value="MONOFUNCTIONAL BIOSYNTHETIC PEPTIDOGLYCAN TRANSGLYCOSYLASE"/>
    <property type="match status" value="1"/>
</dbReference>
<keyword evidence="6 11" id="KW-0133">Cell shape</keyword>
<gene>
    <name evidence="11" type="primary">mtgA</name>
    <name evidence="13" type="ORF">BST85_11395</name>
</gene>
<evidence type="ECO:0000256" key="1">
    <source>
        <dbReference type="ARBA" id="ARBA00022475"/>
    </source>
</evidence>
<sequence>MIKRVFKFALKLIGWFVFISLFLVVVYRWVPIYYTPLMAIRSVDKDISGARQHQWVSLEEISPNLQLAVIASEDQRFLNHRGFDLDAIRKAIEEKQSGKRLRGGSTISQQTAKNVFLWPGRSWIRKGLESWFTLLIETFWSKERILEVYLNSIEMGPQVYGAEAASRYWFDRSAKELNQDQSAALAAILPNPLQYKARPKTNYIAGRVRWIKRQMINLGPINWEP</sequence>
<name>A0A2S7KS48_9FLAO</name>
<dbReference type="EC" id="2.4.99.28" evidence="11"/>
<evidence type="ECO:0000256" key="4">
    <source>
        <dbReference type="ARBA" id="ARBA00022679"/>
    </source>
</evidence>
<evidence type="ECO:0000256" key="7">
    <source>
        <dbReference type="ARBA" id="ARBA00022984"/>
    </source>
</evidence>
<dbReference type="GO" id="GO:0009252">
    <property type="term" value="P:peptidoglycan biosynthetic process"/>
    <property type="evidence" value="ECO:0007669"/>
    <property type="project" value="UniProtKB-UniRule"/>
</dbReference>
<evidence type="ECO:0000256" key="11">
    <source>
        <dbReference type="HAMAP-Rule" id="MF_00766"/>
    </source>
</evidence>
<evidence type="ECO:0000256" key="2">
    <source>
        <dbReference type="ARBA" id="ARBA00022519"/>
    </source>
</evidence>
<dbReference type="SUPFAM" id="SSF53955">
    <property type="entry name" value="Lysozyme-like"/>
    <property type="match status" value="1"/>
</dbReference>
<feature type="transmembrane region" description="Helical" evidence="11">
    <location>
        <begin position="12"/>
        <end position="30"/>
    </location>
</feature>
<dbReference type="GO" id="GO:0009274">
    <property type="term" value="C:peptidoglycan-based cell wall"/>
    <property type="evidence" value="ECO:0007669"/>
    <property type="project" value="InterPro"/>
</dbReference>
<evidence type="ECO:0000313" key="13">
    <source>
        <dbReference type="EMBL" id="PQB05427.1"/>
    </source>
</evidence>
<reference evidence="13 14" key="1">
    <citation type="submission" date="2016-11" db="EMBL/GenBank/DDBJ databases">
        <title>Trade-off between light-utilization and light-protection in marine flavobacteria.</title>
        <authorList>
            <person name="Kumagai Y."/>
        </authorList>
    </citation>
    <scope>NUCLEOTIDE SEQUENCE [LARGE SCALE GENOMIC DNA]</scope>
    <source>
        <strain evidence="13 14">NBRC 107741</strain>
    </source>
</reference>
<dbReference type="HAMAP" id="MF_00766">
    <property type="entry name" value="PGT_MtgA"/>
    <property type="match status" value="1"/>
</dbReference>
<dbReference type="AlphaFoldDB" id="A0A2S7KS48"/>
<evidence type="ECO:0000256" key="3">
    <source>
        <dbReference type="ARBA" id="ARBA00022676"/>
    </source>
</evidence>
<accession>A0A2S7KS48</accession>
<keyword evidence="9 11" id="KW-0472">Membrane</keyword>
<keyword evidence="3 11" id="KW-0328">Glycosyltransferase</keyword>
<proteinExistence type="inferred from homology"/>
<keyword evidence="4 11" id="KW-0808">Transferase</keyword>
<comment type="function">
    <text evidence="11">Peptidoglycan polymerase that catalyzes glycan chain elongation from lipid-linked precursors.</text>
</comment>
<comment type="similarity">
    <text evidence="11">Belongs to the glycosyltransferase 51 family.</text>
</comment>
<dbReference type="PANTHER" id="PTHR30400:SF0">
    <property type="entry name" value="BIOSYNTHETIC PEPTIDOGLYCAN TRANSGLYCOSYLASE"/>
    <property type="match status" value="1"/>
</dbReference>
<dbReference type="UniPathway" id="UPA00219"/>
<dbReference type="EMBL" id="MQUB01000001">
    <property type="protein sequence ID" value="PQB05427.1"/>
    <property type="molecule type" value="Genomic_DNA"/>
</dbReference>
<keyword evidence="8 11" id="KW-1133">Transmembrane helix</keyword>
<dbReference type="RefSeq" id="WP_104813367.1">
    <property type="nucleotide sequence ID" value="NZ_MQUB01000001.1"/>
</dbReference>
<dbReference type="Gene3D" id="1.10.3810.10">
    <property type="entry name" value="Biosynthetic peptidoglycan transglycosylase-like"/>
    <property type="match status" value="1"/>
</dbReference>
<dbReference type="GO" id="GO:0071555">
    <property type="term" value="P:cell wall organization"/>
    <property type="evidence" value="ECO:0007669"/>
    <property type="project" value="UniProtKB-KW"/>
</dbReference>
<keyword evidence="14" id="KW-1185">Reference proteome</keyword>
<dbReference type="OrthoDB" id="9766909at2"/>
<dbReference type="NCBIfam" id="TIGR02070">
    <property type="entry name" value="mono_pep_trsgly"/>
    <property type="match status" value="1"/>
</dbReference>
<dbReference type="GO" id="GO:0005886">
    <property type="term" value="C:plasma membrane"/>
    <property type="evidence" value="ECO:0007669"/>
    <property type="project" value="UniProtKB-SubCell"/>
</dbReference>
<evidence type="ECO:0000259" key="12">
    <source>
        <dbReference type="Pfam" id="PF00912"/>
    </source>
</evidence>
<comment type="subcellular location">
    <subcellularLocation>
        <location evidence="11">Cell membrane</location>
        <topology evidence="11">Single-pass membrane protein</topology>
    </subcellularLocation>
</comment>
<dbReference type="Proteomes" id="UP000239800">
    <property type="component" value="Unassembled WGS sequence"/>
</dbReference>
<keyword evidence="10 11" id="KW-0961">Cell wall biogenesis/degradation</keyword>
<dbReference type="GO" id="GO:0008955">
    <property type="term" value="F:peptidoglycan glycosyltransferase activity"/>
    <property type="evidence" value="ECO:0007669"/>
    <property type="project" value="UniProtKB-UniRule"/>
</dbReference>
<keyword evidence="1 11" id="KW-1003">Cell membrane</keyword>
<protein>
    <recommendedName>
        <fullName evidence="11">Biosynthetic peptidoglycan transglycosylase</fullName>
        <ecNumber evidence="11">2.4.99.28</ecNumber>
    </recommendedName>
    <alternativeName>
        <fullName evidence="11">Glycan polymerase</fullName>
    </alternativeName>
    <alternativeName>
        <fullName evidence="11">Peptidoglycan glycosyltransferase MtgA</fullName>
        <shortName evidence="11">PGT</shortName>
    </alternativeName>
</protein>
<evidence type="ECO:0000313" key="14">
    <source>
        <dbReference type="Proteomes" id="UP000239800"/>
    </source>
</evidence>
<dbReference type="GO" id="GO:0016763">
    <property type="term" value="F:pentosyltransferase activity"/>
    <property type="evidence" value="ECO:0007669"/>
    <property type="project" value="InterPro"/>
</dbReference>
<evidence type="ECO:0000256" key="9">
    <source>
        <dbReference type="ARBA" id="ARBA00023136"/>
    </source>
</evidence>
<comment type="catalytic activity">
    <reaction evidence="11">
        <text>[GlcNAc-(1-&gt;4)-Mur2Ac(oyl-L-Ala-gamma-D-Glu-L-Lys-D-Ala-D-Ala)](n)-di-trans,octa-cis-undecaprenyl diphosphate + beta-D-GlcNAc-(1-&gt;4)-Mur2Ac(oyl-L-Ala-gamma-D-Glu-L-Lys-D-Ala-D-Ala)-di-trans,octa-cis-undecaprenyl diphosphate = [GlcNAc-(1-&gt;4)-Mur2Ac(oyl-L-Ala-gamma-D-Glu-L-Lys-D-Ala-D-Ala)](n+1)-di-trans,octa-cis-undecaprenyl diphosphate + di-trans,octa-cis-undecaprenyl diphosphate + H(+)</text>
        <dbReference type="Rhea" id="RHEA:23708"/>
        <dbReference type="Rhea" id="RHEA-COMP:9602"/>
        <dbReference type="Rhea" id="RHEA-COMP:9603"/>
        <dbReference type="ChEBI" id="CHEBI:15378"/>
        <dbReference type="ChEBI" id="CHEBI:58405"/>
        <dbReference type="ChEBI" id="CHEBI:60033"/>
        <dbReference type="ChEBI" id="CHEBI:78435"/>
        <dbReference type="EC" id="2.4.99.28"/>
    </reaction>
</comment>